<dbReference type="InterPro" id="IPR044494">
    <property type="entry name" value="AKR3C2/3"/>
</dbReference>
<feature type="domain" description="NADP-dependent oxidoreductase" evidence="7">
    <location>
        <begin position="30"/>
        <end position="273"/>
    </location>
</feature>
<dbReference type="Gene3D" id="3.20.20.100">
    <property type="entry name" value="NADP-dependent oxidoreductase domain"/>
    <property type="match status" value="1"/>
</dbReference>
<dbReference type="GO" id="GO:0016616">
    <property type="term" value="F:oxidoreductase activity, acting on the CH-OH group of donors, NAD or NADP as acceptor"/>
    <property type="evidence" value="ECO:0007669"/>
    <property type="project" value="UniProtKB-ARBA"/>
</dbReference>
<feature type="active site" description="Proton donor" evidence="4">
    <location>
        <position position="51"/>
    </location>
</feature>
<gene>
    <name evidence="8" type="ORF">L202_02915</name>
</gene>
<evidence type="ECO:0000256" key="4">
    <source>
        <dbReference type="PIRSR" id="PIRSR000097-1"/>
    </source>
</evidence>
<dbReference type="PROSITE" id="PS00062">
    <property type="entry name" value="ALDOKETO_REDUCTASE_2"/>
    <property type="match status" value="1"/>
</dbReference>
<keyword evidence="2" id="KW-0521">NADP</keyword>
<dbReference type="InterPro" id="IPR018170">
    <property type="entry name" value="Aldo/ket_reductase_CS"/>
</dbReference>
<dbReference type="PRINTS" id="PR00069">
    <property type="entry name" value="ALDKETRDTASE"/>
</dbReference>
<dbReference type="PANTHER" id="PTHR43827">
    <property type="entry name" value="2,5-DIKETO-D-GLUCONIC ACID REDUCTASE"/>
    <property type="match status" value="1"/>
</dbReference>
<name>A0A1E3HWR8_9TREE</name>
<feature type="binding site" evidence="5">
    <location>
        <position position="109"/>
    </location>
    <ligand>
        <name>substrate</name>
    </ligand>
</feature>
<dbReference type="CDD" id="cd19120">
    <property type="entry name" value="AKR_AKR3C2-3"/>
    <property type="match status" value="1"/>
</dbReference>
<sequence>MSVPQVTLNDGTKIPRIGFGLGTAHYGKECTSHLLSALQTGYTYIDCAEMYANGSSVKDALKQWDGKREDLYILQKCGGGKFGTKNPKEILERLLADMGIDHVDLYLLHSPLLFSPDYTLSEAWAIMEDLQASGLTKSIGVSNFREEDLLEIQKTWKVVPAVNQIEFHPYDYHAANMTRLLDLCSSENITIECYGPLTPLTKAPGGPVDPVVSRIATEKGYETSQVLLNWAAQKSKGVVVTTSANKTRQTTQLDAIREKEPLSEAEVEEISEAGKKQFKRAFMGKVWDAAKP</sequence>
<organism evidence="8 9">
    <name type="scientific">Cryptococcus amylolentus CBS 6039</name>
    <dbReference type="NCBI Taxonomy" id="1295533"/>
    <lineage>
        <taxon>Eukaryota</taxon>
        <taxon>Fungi</taxon>
        <taxon>Dikarya</taxon>
        <taxon>Basidiomycota</taxon>
        <taxon>Agaricomycotina</taxon>
        <taxon>Tremellomycetes</taxon>
        <taxon>Tremellales</taxon>
        <taxon>Cryptococcaceae</taxon>
        <taxon>Cryptococcus</taxon>
    </lineage>
</organism>
<keyword evidence="3" id="KW-0560">Oxidoreductase</keyword>
<dbReference type="InterPro" id="IPR036812">
    <property type="entry name" value="NAD(P)_OxRdtase_dom_sf"/>
</dbReference>
<dbReference type="Proteomes" id="UP000094065">
    <property type="component" value="Unassembled WGS sequence"/>
</dbReference>
<evidence type="ECO:0000313" key="9">
    <source>
        <dbReference type="Proteomes" id="UP000094065"/>
    </source>
</evidence>
<dbReference type="RefSeq" id="XP_018995326.1">
    <property type="nucleotide sequence ID" value="XM_019136657.1"/>
</dbReference>
<proteinExistence type="inferred from homology"/>
<dbReference type="SUPFAM" id="SSF51430">
    <property type="entry name" value="NAD(P)-linked oxidoreductase"/>
    <property type="match status" value="1"/>
</dbReference>
<dbReference type="Pfam" id="PF00248">
    <property type="entry name" value="Aldo_ket_red"/>
    <property type="match status" value="1"/>
</dbReference>
<comment type="caution">
    <text evidence="8">The sequence shown here is derived from an EMBL/GenBank/DDBJ whole genome shotgun (WGS) entry which is preliminary data.</text>
</comment>
<dbReference type="GeneID" id="30154224"/>
<dbReference type="OrthoDB" id="416253at2759"/>
<dbReference type="AlphaFoldDB" id="A0A1E3HWR8"/>
<evidence type="ECO:0000256" key="3">
    <source>
        <dbReference type="ARBA" id="ARBA00023002"/>
    </source>
</evidence>
<feature type="site" description="Lowers pKa of active site Tyr" evidence="6">
    <location>
        <position position="76"/>
    </location>
</feature>
<accession>A0A1E3HWR8</accession>
<dbReference type="GO" id="GO:0016652">
    <property type="term" value="F:oxidoreductase activity, acting on NAD(P)H as acceptor"/>
    <property type="evidence" value="ECO:0007669"/>
    <property type="project" value="InterPro"/>
</dbReference>
<dbReference type="PANTHER" id="PTHR43827:SF3">
    <property type="entry name" value="NADP-DEPENDENT OXIDOREDUCTASE DOMAIN-CONTAINING PROTEIN"/>
    <property type="match status" value="1"/>
</dbReference>
<keyword evidence="9" id="KW-1185">Reference proteome</keyword>
<evidence type="ECO:0000259" key="7">
    <source>
        <dbReference type="Pfam" id="PF00248"/>
    </source>
</evidence>
<dbReference type="InterPro" id="IPR023210">
    <property type="entry name" value="NADP_OxRdtase_dom"/>
</dbReference>
<dbReference type="PIRSF" id="PIRSF000097">
    <property type="entry name" value="AKR"/>
    <property type="match status" value="1"/>
</dbReference>
<evidence type="ECO:0000313" key="8">
    <source>
        <dbReference type="EMBL" id="ODN80760.1"/>
    </source>
</evidence>
<evidence type="ECO:0000256" key="6">
    <source>
        <dbReference type="PIRSR" id="PIRSR000097-3"/>
    </source>
</evidence>
<dbReference type="InterPro" id="IPR020471">
    <property type="entry name" value="AKR"/>
</dbReference>
<evidence type="ECO:0000256" key="2">
    <source>
        <dbReference type="ARBA" id="ARBA00022857"/>
    </source>
</evidence>
<protein>
    <recommendedName>
        <fullName evidence="7">NADP-dependent oxidoreductase domain-containing protein</fullName>
    </recommendedName>
</protein>
<reference evidence="8 9" key="1">
    <citation type="submission" date="2016-06" db="EMBL/GenBank/DDBJ databases">
        <title>Evolution of pathogenesis and genome organization in the Tremellales.</title>
        <authorList>
            <person name="Cuomo C."/>
            <person name="Litvintseva A."/>
            <person name="Heitman J."/>
            <person name="Chen Y."/>
            <person name="Sun S."/>
            <person name="Springer D."/>
            <person name="Dromer F."/>
            <person name="Young S."/>
            <person name="Zeng Q."/>
            <person name="Chapman S."/>
            <person name="Gujja S."/>
            <person name="Saif S."/>
            <person name="Birren B."/>
        </authorList>
    </citation>
    <scope>NUCLEOTIDE SEQUENCE [LARGE SCALE GENOMIC DNA]</scope>
    <source>
        <strain evidence="8 9">CBS 6039</strain>
    </source>
</reference>
<comment type="similarity">
    <text evidence="1">Belongs to the aldo/keto reductase family.</text>
</comment>
<evidence type="ECO:0000256" key="5">
    <source>
        <dbReference type="PIRSR" id="PIRSR000097-2"/>
    </source>
</evidence>
<dbReference type="STRING" id="1295533.A0A1E3HWR8"/>
<dbReference type="EMBL" id="AWGJ01000004">
    <property type="protein sequence ID" value="ODN80760.1"/>
    <property type="molecule type" value="Genomic_DNA"/>
</dbReference>
<evidence type="ECO:0000256" key="1">
    <source>
        <dbReference type="ARBA" id="ARBA00007905"/>
    </source>
</evidence>